<accession>A0A7Z7LHC8</accession>
<reference evidence="2 3" key="1">
    <citation type="submission" date="2017-01" db="EMBL/GenBank/DDBJ databases">
        <authorList>
            <person name="Erauso G."/>
        </authorList>
    </citation>
    <scope>NUCLEOTIDE SEQUENCE [LARGE SCALE GENOMIC DNA]</scope>
    <source>
        <strain evidence="2">MESINF1</strain>
    </source>
</reference>
<dbReference type="AlphaFoldDB" id="A0A7Z7LHC8"/>
<feature type="domain" description="Cytochrome b5 heme-binding" evidence="1">
    <location>
        <begin position="195"/>
        <end position="269"/>
    </location>
</feature>
<dbReference type="InterPro" id="IPR001199">
    <property type="entry name" value="Cyt_B5-like_heme/steroid-bd"/>
</dbReference>
<dbReference type="KEGG" id="minf:MESINF_2480"/>
<protein>
    <recommendedName>
        <fullName evidence="1">Cytochrome b5 heme-binding domain-containing protein</fullName>
    </recommendedName>
</protein>
<dbReference type="SMART" id="SM01117">
    <property type="entry name" value="Cyt-b5"/>
    <property type="match status" value="4"/>
</dbReference>
<dbReference type="Proteomes" id="UP000250796">
    <property type="component" value="Chromosome MESINF"/>
</dbReference>
<feature type="domain" description="Cytochrome b5 heme-binding" evidence="1">
    <location>
        <begin position="120"/>
        <end position="194"/>
    </location>
</feature>
<feature type="domain" description="Cytochrome b5 heme-binding" evidence="1">
    <location>
        <begin position="270"/>
        <end position="331"/>
    </location>
</feature>
<organism evidence="2 3">
    <name type="scientific">Mesotoga infera</name>
    <dbReference type="NCBI Taxonomy" id="1236046"/>
    <lineage>
        <taxon>Bacteria</taxon>
        <taxon>Thermotogati</taxon>
        <taxon>Thermotogota</taxon>
        <taxon>Thermotogae</taxon>
        <taxon>Kosmotogales</taxon>
        <taxon>Kosmotogaceae</taxon>
        <taxon>Mesotoga</taxon>
    </lineage>
</organism>
<evidence type="ECO:0000259" key="1">
    <source>
        <dbReference type="SMART" id="SM01117"/>
    </source>
</evidence>
<evidence type="ECO:0000313" key="2">
    <source>
        <dbReference type="EMBL" id="SSC13920.1"/>
    </source>
</evidence>
<keyword evidence="3" id="KW-1185">Reference proteome</keyword>
<dbReference type="Gene3D" id="3.10.120.10">
    <property type="entry name" value="Cytochrome b5-like heme/steroid binding domain"/>
    <property type="match status" value="3"/>
</dbReference>
<dbReference type="InterPro" id="IPR036400">
    <property type="entry name" value="Cyt_B5-like_heme/steroid_sf"/>
</dbReference>
<evidence type="ECO:0000313" key="3">
    <source>
        <dbReference type="Proteomes" id="UP000250796"/>
    </source>
</evidence>
<sequence length="333" mass="36304">MGRTRSITLTILFILIAFAATAVTALKDFSLASIDMKEFQAVQPMYTISALSRFNGRSGSPAYVSVEGAIYDFSQLRRWTGGNHMSQHSAGTELTYELKSLSPHREGKIADIEPVGVLVITLEELKKFDGKSGRKGYVAAWGKVYDFSRLGRWRNGSHQGGIHLAGEELTSELTKDSPHGVRKIEGVDAVAIFGMTIDELKTMNGNGGKKTYVAVEGRVYDVSALASWKGGNHQCGLHMAGNELTVEILHDSPHGAASLDKAYLIGILVFTLEQLKRYDGVADNRKLVSYEGVVYDVADIDWTAGYGIEVGTSLGNELSKLENAHIIGYIVRN</sequence>
<dbReference type="EMBL" id="LS974202">
    <property type="protein sequence ID" value="SSC13920.1"/>
    <property type="molecule type" value="Genomic_DNA"/>
</dbReference>
<feature type="domain" description="Cytochrome b5 heme-binding" evidence="1">
    <location>
        <begin position="46"/>
        <end position="119"/>
    </location>
</feature>
<dbReference type="SUPFAM" id="SSF55856">
    <property type="entry name" value="Cytochrome b5-like heme/steroid binding domain"/>
    <property type="match status" value="4"/>
</dbReference>
<proteinExistence type="predicted"/>
<name>A0A7Z7LHC8_9BACT</name>
<dbReference type="RefSeq" id="WP_197712678.1">
    <property type="nucleotide sequence ID" value="NZ_LS974202.1"/>
</dbReference>
<gene>
    <name evidence="2" type="ORF">MESINF_2480</name>
</gene>